<dbReference type="Pfam" id="PF12730">
    <property type="entry name" value="ABC2_membrane_4"/>
    <property type="match status" value="1"/>
</dbReference>
<dbReference type="OrthoDB" id="9776525at2"/>
<gene>
    <name evidence="2" type="ORF">AR1Y2_0605</name>
</gene>
<name>A0A4P8IFZ0_9FIRM</name>
<keyword evidence="3" id="KW-1185">Reference proteome</keyword>
<evidence type="ECO:0000256" key="1">
    <source>
        <dbReference type="SAM" id="Phobius"/>
    </source>
</evidence>
<proteinExistence type="predicted"/>
<feature type="transmembrane region" description="Helical" evidence="1">
    <location>
        <begin position="172"/>
        <end position="196"/>
    </location>
</feature>
<evidence type="ECO:0000313" key="2">
    <source>
        <dbReference type="EMBL" id="QCP34059.1"/>
    </source>
</evidence>
<feature type="transmembrane region" description="Helical" evidence="1">
    <location>
        <begin position="113"/>
        <end position="138"/>
    </location>
</feature>
<dbReference type="KEGG" id="arf:AR1Y2_0605"/>
<dbReference type="Proteomes" id="UP000298653">
    <property type="component" value="Chromosome"/>
</dbReference>
<accession>A0A4P8IFZ0</accession>
<sequence>MNGLQSELLKYKRTFMGKLIVLIPIFFAIFAFIIQYIMSNNSLAQSSGNTSMRWTTLLALVFNWWSFLFLPLGMALFASLVTLHEKKAGNYRTLRAYNISPIKIWIDKIAGMAFYSLLSSLVLAAVVMVTGLCIVEGAPPAAKILTGSLLCWLTSLALIPLQIWVATWGGMLVSMAVGFAGMTAGVLAAPSSLWIAVPWSWATRMMCPVIGVQPNGSVLNFGSPLLDSSVIPEGIAISLTALAVVSVLTGIWFKRREMR</sequence>
<protein>
    <submittedName>
        <fullName evidence="2">Lantibiotic ABC transporter</fullName>
    </submittedName>
</protein>
<feature type="transmembrane region" description="Helical" evidence="1">
    <location>
        <begin position="234"/>
        <end position="253"/>
    </location>
</feature>
<reference evidence="2 3" key="1">
    <citation type="submission" date="2019-05" db="EMBL/GenBank/DDBJ databases">
        <title>Complete genome sequencing of Anaerostipes rhamnosivorans.</title>
        <authorList>
            <person name="Bui T.P.N."/>
            <person name="de Vos W.M."/>
        </authorList>
    </citation>
    <scope>NUCLEOTIDE SEQUENCE [LARGE SCALE GENOMIC DNA]</scope>
    <source>
        <strain evidence="2 3">1y2</strain>
    </source>
</reference>
<dbReference type="CDD" id="cd21807">
    <property type="entry name" value="ABC-2_lan_permease_MutE_EpiE-like"/>
    <property type="match status" value="1"/>
</dbReference>
<keyword evidence="1" id="KW-0812">Transmembrane</keyword>
<dbReference type="InterPro" id="IPR021205">
    <property type="entry name" value="Lanti_perm_SpaE/MutE/EpiE-like"/>
</dbReference>
<keyword evidence="1" id="KW-1133">Transmembrane helix</keyword>
<organism evidence="2 3">
    <name type="scientific">Anaerostipes rhamnosivorans</name>
    <dbReference type="NCBI Taxonomy" id="1229621"/>
    <lineage>
        <taxon>Bacteria</taxon>
        <taxon>Bacillati</taxon>
        <taxon>Bacillota</taxon>
        <taxon>Clostridia</taxon>
        <taxon>Lachnospirales</taxon>
        <taxon>Lachnospiraceae</taxon>
        <taxon>Anaerostipes</taxon>
    </lineage>
</organism>
<dbReference type="AlphaFoldDB" id="A0A4P8IFZ0"/>
<feature type="transmembrane region" description="Helical" evidence="1">
    <location>
        <begin position="20"/>
        <end position="38"/>
    </location>
</feature>
<dbReference type="EMBL" id="CP040058">
    <property type="protein sequence ID" value="QCP34059.1"/>
    <property type="molecule type" value="Genomic_DNA"/>
</dbReference>
<feature type="transmembrane region" description="Helical" evidence="1">
    <location>
        <begin position="144"/>
        <end position="165"/>
    </location>
</feature>
<dbReference type="NCBIfam" id="TIGR03732">
    <property type="entry name" value="lanti_perm_MutE"/>
    <property type="match status" value="1"/>
</dbReference>
<keyword evidence="1" id="KW-0472">Membrane</keyword>
<feature type="transmembrane region" description="Helical" evidence="1">
    <location>
        <begin position="58"/>
        <end position="83"/>
    </location>
</feature>
<dbReference type="RefSeq" id="WP_137327642.1">
    <property type="nucleotide sequence ID" value="NZ_CP040058.1"/>
</dbReference>
<evidence type="ECO:0000313" key="3">
    <source>
        <dbReference type="Proteomes" id="UP000298653"/>
    </source>
</evidence>